<dbReference type="InterPro" id="IPR020867">
    <property type="entry name" value="THF_DH/CycHdrlase_CS"/>
</dbReference>
<evidence type="ECO:0000256" key="7">
    <source>
        <dbReference type="ARBA" id="ARBA00023268"/>
    </source>
</evidence>
<dbReference type="SUPFAM" id="SSF53223">
    <property type="entry name" value="Aminoacid dehydrogenase-like, N-terminal domain"/>
    <property type="match status" value="1"/>
</dbReference>
<sequence length="262" mass="28416">MNIIDGRKIAEEIKKKLREKLKSFDRQLKLAIIYAGKNPAIDQFLKIKKDFGEEIGVKVNIYRYADDITAEKLLTEIKKVSNSSSGVIVQLPLPEGLPVEEILAAIPKERDVDALSGSSLFESPVVLAVREIFSRYGIKLENKTIAVVGRGRLVGGPIIRSLLKEGHSPIVINKENPDFSKLRKADIIISGAGTQGLIKKEMIKEGVVLIDAGTSESYGKISGDVDPGCYAAASLYTRVPGGIGPITVAKLYENLLKSGSQA</sequence>
<dbReference type="PANTHER" id="PTHR48099:SF6">
    <property type="entry name" value="METHENYL TETRAHYDROFOLATE CYCLOHYDROLASE _ NADP-DEPENDENT METHYLENE H4F DEHYDROGENASE"/>
    <property type="match status" value="1"/>
</dbReference>
<keyword evidence="7" id="KW-0511">Multifunctional enzyme</keyword>
<dbReference type="GO" id="GO:0035999">
    <property type="term" value="P:tetrahydrofolate interconversion"/>
    <property type="evidence" value="ECO:0007669"/>
    <property type="project" value="TreeGrafter"/>
</dbReference>
<keyword evidence="4" id="KW-0378">Hydrolase</keyword>
<proteinExistence type="predicted"/>
<keyword evidence="2" id="KW-0554">One-carbon metabolism</keyword>
<dbReference type="AlphaFoldDB" id="A0A1F6VK64"/>
<feature type="domain" description="Tetrahydrofolate dehydrogenase/cyclohydrolase catalytic" evidence="8">
    <location>
        <begin position="4"/>
        <end position="113"/>
    </location>
</feature>
<dbReference type="GO" id="GO:0005829">
    <property type="term" value="C:cytosol"/>
    <property type="evidence" value="ECO:0007669"/>
    <property type="project" value="TreeGrafter"/>
</dbReference>
<dbReference type="InterPro" id="IPR046346">
    <property type="entry name" value="Aminoacid_DH-like_N_sf"/>
</dbReference>
<evidence type="ECO:0000313" key="11">
    <source>
        <dbReference type="Proteomes" id="UP000178059"/>
    </source>
</evidence>
<dbReference type="SUPFAM" id="SSF51735">
    <property type="entry name" value="NAD(P)-binding Rossmann-fold domains"/>
    <property type="match status" value="1"/>
</dbReference>
<dbReference type="InterPro" id="IPR020630">
    <property type="entry name" value="THF_DH/CycHdrlase_cat_dom"/>
</dbReference>
<dbReference type="InterPro" id="IPR036291">
    <property type="entry name" value="NAD(P)-bd_dom_sf"/>
</dbReference>
<dbReference type="PRINTS" id="PR00085">
    <property type="entry name" value="THFDHDRGNASE"/>
</dbReference>
<feature type="domain" description="Tetrahydrofolate dehydrogenase/cyclohydrolase NAD(P)-binding" evidence="9">
    <location>
        <begin position="128"/>
        <end position="258"/>
    </location>
</feature>
<comment type="caution">
    <text evidence="10">The sequence shown here is derived from an EMBL/GenBank/DDBJ whole genome shotgun (WGS) entry which is preliminary data.</text>
</comment>
<keyword evidence="3" id="KW-0658">Purine biosynthesis</keyword>
<dbReference type="GO" id="GO:0004477">
    <property type="term" value="F:methenyltetrahydrofolate cyclohydrolase activity"/>
    <property type="evidence" value="ECO:0007669"/>
    <property type="project" value="UniProtKB-EC"/>
</dbReference>
<dbReference type="InterPro" id="IPR020631">
    <property type="entry name" value="THF_DH/CycHdrlase_NAD-bd_dom"/>
</dbReference>
<organism evidence="10 11">
    <name type="scientific">Candidatus Nomurabacteria bacterium RIFCSPHIGHO2_01_FULL_42_16</name>
    <dbReference type="NCBI Taxonomy" id="1801743"/>
    <lineage>
        <taxon>Bacteria</taxon>
        <taxon>Candidatus Nomuraibacteriota</taxon>
    </lineage>
</organism>
<evidence type="ECO:0000256" key="3">
    <source>
        <dbReference type="ARBA" id="ARBA00022755"/>
    </source>
</evidence>
<dbReference type="Gene3D" id="3.40.50.10860">
    <property type="entry name" value="Leucine Dehydrogenase, chain A, domain 1"/>
    <property type="match status" value="1"/>
</dbReference>
<dbReference type="PROSITE" id="PS00767">
    <property type="entry name" value="THF_DHG_CYH_2"/>
    <property type="match status" value="1"/>
</dbReference>
<dbReference type="STRING" id="1801743.A2824_03825"/>
<dbReference type="Proteomes" id="UP000178059">
    <property type="component" value="Unassembled WGS sequence"/>
</dbReference>
<dbReference type="PANTHER" id="PTHR48099">
    <property type="entry name" value="C-1-TETRAHYDROFOLATE SYNTHASE, CYTOPLASMIC-RELATED"/>
    <property type="match status" value="1"/>
</dbReference>
<evidence type="ECO:0000259" key="9">
    <source>
        <dbReference type="Pfam" id="PF02882"/>
    </source>
</evidence>
<protein>
    <recommendedName>
        <fullName evidence="1">methenyltetrahydrofolate cyclohydrolase</fullName>
        <ecNumber evidence="1">3.5.4.9</ecNumber>
    </recommendedName>
</protein>
<keyword evidence="6" id="KW-0028">Amino-acid biosynthesis</keyword>
<evidence type="ECO:0000256" key="6">
    <source>
        <dbReference type="ARBA" id="ARBA00023167"/>
    </source>
</evidence>
<evidence type="ECO:0000256" key="2">
    <source>
        <dbReference type="ARBA" id="ARBA00022563"/>
    </source>
</evidence>
<dbReference type="GO" id="GO:0009086">
    <property type="term" value="P:methionine biosynthetic process"/>
    <property type="evidence" value="ECO:0007669"/>
    <property type="project" value="UniProtKB-KW"/>
</dbReference>
<dbReference type="InterPro" id="IPR000672">
    <property type="entry name" value="THF_DH/CycHdrlase"/>
</dbReference>
<evidence type="ECO:0000256" key="5">
    <source>
        <dbReference type="ARBA" id="ARBA00023002"/>
    </source>
</evidence>
<dbReference type="Gene3D" id="3.40.50.720">
    <property type="entry name" value="NAD(P)-binding Rossmann-like Domain"/>
    <property type="match status" value="1"/>
</dbReference>
<keyword evidence="6" id="KW-0486">Methionine biosynthesis</keyword>
<reference evidence="10 11" key="1">
    <citation type="journal article" date="2016" name="Nat. Commun.">
        <title>Thousands of microbial genomes shed light on interconnected biogeochemical processes in an aquifer system.</title>
        <authorList>
            <person name="Anantharaman K."/>
            <person name="Brown C.T."/>
            <person name="Hug L.A."/>
            <person name="Sharon I."/>
            <person name="Castelle C.J."/>
            <person name="Probst A.J."/>
            <person name="Thomas B.C."/>
            <person name="Singh A."/>
            <person name="Wilkins M.J."/>
            <person name="Karaoz U."/>
            <person name="Brodie E.L."/>
            <person name="Williams K.H."/>
            <person name="Hubbard S.S."/>
            <person name="Banfield J.F."/>
        </authorList>
    </citation>
    <scope>NUCLEOTIDE SEQUENCE [LARGE SCALE GENOMIC DNA]</scope>
</reference>
<evidence type="ECO:0000256" key="4">
    <source>
        <dbReference type="ARBA" id="ARBA00022801"/>
    </source>
</evidence>
<dbReference type="EC" id="3.5.4.9" evidence="1"/>
<gene>
    <name evidence="10" type="ORF">A2824_03825</name>
</gene>
<evidence type="ECO:0000259" key="8">
    <source>
        <dbReference type="Pfam" id="PF00763"/>
    </source>
</evidence>
<keyword evidence="5" id="KW-0560">Oxidoreductase</keyword>
<name>A0A1F6VK64_9BACT</name>
<dbReference type="Pfam" id="PF02882">
    <property type="entry name" value="THF_DHG_CYH_C"/>
    <property type="match status" value="1"/>
</dbReference>
<dbReference type="GO" id="GO:0006164">
    <property type="term" value="P:purine nucleotide biosynthetic process"/>
    <property type="evidence" value="ECO:0007669"/>
    <property type="project" value="UniProtKB-KW"/>
</dbReference>
<evidence type="ECO:0000313" key="10">
    <source>
        <dbReference type="EMBL" id="OGI70071.1"/>
    </source>
</evidence>
<dbReference type="GO" id="GO:0004488">
    <property type="term" value="F:methylenetetrahydrofolate dehydrogenase (NADP+) activity"/>
    <property type="evidence" value="ECO:0007669"/>
    <property type="project" value="InterPro"/>
</dbReference>
<dbReference type="Pfam" id="PF00763">
    <property type="entry name" value="THF_DHG_CYH"/>
    <property type="match status" value="1"/>
</dbReference>
<accession>A0A1F6VK64</accession>
<evidence type="ECO:0000256" key="1">
    <source>
        <dbReference type="ARBA" id="ARBA00012776"/>
    </source>
</evidence>
<dbReference type="EMBL" id="MFTT01000013">
    <property type="protein sequence ID" value="OGI70071.1"/>
    <property type="molecule type" value="Genomic_DNA"/>
</dbReference>